<dbReference type="PROSITE" id="PS01124">
    <property type="entry name" value="HTH_ARAC_FAMILY_2"/>
    <property type="match status" value="1"/>
</dbReference>
<evidence type="ECO:0000313" key="5">
    <source>
        <dbReference type="EMBL" id="MDM7861082.1"/>
    </source>
</evidence>
<dbReference type="Gene3D" id="1.10.10.60">
    <property type="entry name" value="Homeodomain-like"/>
    <property type="match status" value="1"/>
</dbReference>
<dbReference type="PROSITE" id="PS00041">
    <property type="entry name" value="HTH_ARAC_FAMILY_1"/>
    <property type="match status" value="1"/>
</dbReference>
<dbReference type="PRINTS" id="PR00032">
    <property type="entry name" value="HTHARAC"/>
</dbReference>
<gene>
    <name evidence="5" type="ORF">QTP81_10785</name>
</gene>
<evidence type="ECO:0000256" key="1">
    <source>
        <dbReference type="ARBA" id="ARBA00023015"/>
    </source>
</evidence>
<keyword evidence="2" id="KW-0238">DNA-binding</keyword>
<dbReference type="InterPro" id="IPR018062">
    <property type="entry name" value="HTH_AraC-typ_CS"/>
</dbReference>
<dbReference type="Pfam" id="PF12833">
    <property type="entry name" value="HTH_18"/>
    <property type="match status" value="1"/>
</dbReference>
<dbReference type="EMBL" id="JAUCBP010000007">
    <property type="protein sequence ID" value="MDM7861082.1"/>
    <property type="molecule type" value="Genomic_DNA"/>
</dbReference>
<proteinExistence type="predicted"/>
<dbReference type="SMART" id="SM00342">
    <property type="entry name" value="HTH_ARAC"/>
    <property type="match status" value="1"/>
</dbReference>
<evidence type="ECO:0000259" key="4">
    <source>
        <dbReference type="PROSITE" id="PS01124"/>
    </source>
</evidence>
<dbReference type="InterPro" id="IPR020449">
    <property type="entry name" value="Tscrpt_reg_AraC-type_HTH"/>
</dbReference>
<dbReference type="Proteomes" id="UP001234343">
    <property type="component" value="Unassembled WGS sequence"/>
</dbReference>
<evidence type="ECO:0000313" key="6">
    <source>
        <dbReference type="Proteomes" id="UP001234343"/>
    </source>
</evidence>
<sequence length="351" mass="40214">MKHNQLVTQVTLYYLNHVAEVLRSRQRSVEQWLGAENLRESDLYDSSCVVDVDVYCRLIVSAIRLSSMPHLGLVIGAQLSINHHGALGFALLNCGSIKEMLNFFQRYLITRTPLFSLDIDRHQDETQVVINSSLVNEQVQRAMTEVMVTTLFSTIQTALSRVGQTPIQARSLPIIKRVGFRYSQPDYLPKYQQLMGSNMAFSQAQTHIVLNNHWVDKQMQTVDQASLTQAKMFCEQELANSIAHASWQSKVLMQVIKQNDRVPDIQTIAEQLHLVPRTLHRYLKKEGTSFKIILEQAQLAMAKQYLAEHTSTIKSVAYRLGYSDVANFRRAFKRWCGITPQQYKQENDPTL</sequence>
<feature type="domain" description="HTH araC/xylS-type" evidence="4">
    <location>
        <begin position="249"/>
        <end position="346"/>
    </location>
</feature>
<dbReference type="InterPro" id="IPR009057">
    <property type="entry name" value="Homeodomain-like_sf"/>
</dbReference>
<comment type="caution">
    <text evidence="5">The sequence shown here is derived from an EMBL/GenBank/DDBJ whole genome shotgun (WGS) entry which is preliminary data.</text>
</comment>
<dbReference type="InterPro" id="IPR032687">
    <property type="entry name" value="AraC-type_N"/>
</dbReference>
<name>A0ABT7SY24_9ALTE</name>
<protein>
    <submittedName>
        <fullName evidence="5">AraC family transcriptional regulator ligand-binding domain-containing protein</fullName>
    </submittedName>
</protein>
<keyword evidence="6" id="KW-1185">Reference proteome</keyword>
<dbReference type="SUPFAM" id="SSF46689">
    <property type="entry name" value="Homeodomain-like"/>
    <property type="match status" value="1"/>
</dbReference>
<evidence type="ECO:0000256" key="3">
    <source>
        <dbReference type="ARBA" id="ARBA00023163"/>
    </source>
</evidence>
<dbReference type="PANTHER" id="PTHR47894">
    <property type="entry name" value="HTH-TYPE TRANSCRIPTIONAL REGULATOR GADX"/>
    <property type="match status" value="1"/>
</dbReference>
<dbReference type="InterPro" id="IPR018060">
    <property type="entry name" value="HTH_AraC"/>
</dbReference>
<dbReference type="RefSeq" id="WP_289365424.1">
    <property type="nucleotide sequence ID" value="NZ_JAUCBP010000007.1"/>
</dbReference>
<evidence type="ECO:0000256" key="2">
    <source>
        <dbReference type="ARBA" id="ARBA00023125"/>
    </source>
</evidence>
<reference evidence="5 6" key="1">
    <citation type="submission" date="2023-06" db="EMBL/GenBank/DDBJ databases">
        <title>Alteromonas sp. ASW11-36 isolated from intertidal sand.</title>
        <authorList>
            <person name="Li Y."/>
        </authorList>
    </citation>
    <scope>NUCLEOTIDE SEQUENCE [LARGE SCALE GENOMIC DNA]</scope>
    <source>
        <strain evidence="5 6">ASW11-36</strain>
    </source>
</reference>
<dbReference type="PANTHER" id="PTHR47894:SF1">
    <property type="entry name" value="HTH-TYPE TRANSCRIPTIONAL REGULATOR VQSM"/>
    <property type="match status" value="1"/>
</dbReference>
<dbReference type="Pfam" id="PF12625">
    <property type="entry name" value="Arabinose_bd"/>
    <property type="match status" value="1"/>
</dbReference>
<keyword evidence="1" id="KW-0805">Transcription regulation</keyword>
<keyword evidence="3" id="KW-0804">Transcription</keyword>
<organism evidence="5 6">
    <name type="scientific">Alteromonas arenosi</name>
    <dbReference type="NCBI Taxonomy" id="3055817"/>
    <lineage>
        <taxon>Bacteria</taxon>
        <taxon>Pseudomonadati</taxon>
        <taxon>Pseudomonadota</taxon>
        <taxon>Gammaproteobacteria</taxon>
        <taxon>Alteromonadales</taxon>
        <taxon>Alteromonadaceae</taxon>
        <taxon>Alteromonas/Salinimonas group</taxon>
        <taxon>Alteromonas</taxon>
    </lineage>
</organism>
<accession>A0ABT7SY24</accession>